<keyword evidence="1" id="KW-0812">Transmembrane</keyword>
<evidence type="ECO:0000313" key="3">
    <source>
        <dbReference type="EMBL" id="BDV35692.1"/>
    </source>
</evidence>
<name>A0ABN6VKT7_9HYPH</name>
<keyword evidence="1" id="KW-0472">Membrane</keyword>
<dbReference type="Proteomes" id="UP001317629">
    <property type="component" value="Chromosome"/>
</dbReference>
<evidence type="ECO:0000256" key="1">
    <source>
        <dbReference type="SAM" id="Phobius"/>
    </source>
</evidence>
<dbReference type="EMBL" id="AP027142">
    <property type="protein sequence ID" value="BDV35692.1"/>
    <property type="molecule type" value="Genomic_DNA"/>
</dbReference>
<accession>A0ABN6VKT7</accession>
<dbReference type="Pfam" id="PF07811">
    <property type="entry name" value="TadE"/>
    <property type="match status" value="1"/>
</dbReference>
<evidence type="ECO:0000313" key="4">
    <source>
        <dbReference type="Proteomes" id="UP001317629"/>
    </source>
</evidence>
<keyword evidence="4" id="KW-1185">Reference proteome</keyword>
<dbReference type="RefSeq" id="WP_281929188.1">
    <property type="nucleotide sequence ID" value="NZ_AP027142.1"/>
</dbReference>
<organism evidence="3 4">
    <name type="scientific">Methylocystis iwaonis</name>
    <dbReference type="NCBI Taxonomy" id="2885079"/>
    <lineage>
        <taxon>Bacteria</taxon>
        <taxon>Pseudomonadati</taxon>
        <taxon>Pseudomonadota</taxon>
        <taxon>Alphaproteobacteria</taxon>
        <taxon>Hyphomicrobiales</taxon>
        <taxon>Methylocystaceae</taxon>
        <taxon>Methylocystis</taxon>
    </lineage>
</organism>
<sequence length="165" mass="16775">MMRLYAQTASGALFALRTLFDHSGRSIAGVMSIELALILPALALCIICVADLGLGIYRKMQVQSAAQAGAEYAAVHGYDQNGTTNAILAATSYSGVSAAPQPQLYCGCASATGVVAAACGSICASGSAAGQFVQASASATYQTVLAYPLLPKSFALTAQSTVRIK</sequence>
<dbReference type="InterPro" id="IPR012495">
    <property type="entry name" value="TadE-like_dom"/>
</dbReference>
<evidence type="ECO:0000259" key="2">
    <source>
        <dbReference type="Pfam" id="PF07811"/>
    </source>
</evidence>
<feature type="domain" description="TadE-like" evidence="2">
    <location>
        <begin position="29"/>
        <end position="70"/>
    </location>
</feature>
<proteinExistence type="predicted"/>
<feature type="transmembrane region" description="Helical" evidence="1">
    <location>
        <begin position="38"/>
        <end position="57"/>
    </location>
</feature>
<protein>
    <recommendedName>
        <fullName evidence="2">TadE-like domain-containing protein</fullName>
    </recommendedName>
</protein>
<reference evidence="3 4" key="1">
    <citation type="journal article" date="2023" name="Int. J. Syst. Evol. Microbiol.">
        <title>Methylocystis iwaonis sp. nov., a type II methane-oxidizing bacterium from surface soil of a rice paddy field in Japan, and emended description of the genus Methylocystis (ex Whittenbury et al. 1970) Bowman et al. 1993.</title>
        <authorList>
            <person name="Kaise H."/>
            <person name="Sawadogo J.B."/>
            <person name="Alam M.S."/>
            <person name="Ueno C."/>
            <person name="Dianou D."/>
            <person name="Shinjo R."/>
            <person name="Asakawa S."/>
        </authorList>
    </citation>
    <scope>NUCLEOTIDE SEQUENCE [LARGE SCALE GENOMIC DNA]</scope>
    <source>
        <strain evidence="3 4">SS37A-Re</strain>
    </source>
</reference>
<gene>
    <name evidence="3" type="ORF">SS37A_32210</name>
</gene>
<keyword evidence="1" id="KW-1133">Transmembrane helix</keyword>